<dbReference type="Pfam" id="PF00367">
    <property type="entry name" value="PTS_EIIB"/>
    <property type="match status" value="1"/>
</dbReference>
<evidence type="ECO:0000256" key="9">
    <source>
        <dbReference type="ARBA" id="ARBA00022989"/>
    </source>
</evidence>
<dbReference type="InterPro" id="IPR036878">
    <property type="entry name" value="Glu_permease_IIB"/>
</dbReference>
<keyword evidence="3" id="KW-1003">Cell membrane</keyword>
<comment type="subcellular location">
    <subcellularLocation>
        <location evidence="1">Cell membrane</location>
        <topology evidence="1">Multi-pass membrane protein</topology>
    </subcellularLocation>
</comment>
<dbReference type="RefSeq" id="WP_126853020.1">
    <property type="nucleotide sequence ID" value="NZ_CAKASD010000003.1"/>
</dbReference>
<name>A0A2Z5R2M3_9MICC</name>
<dbReference type="Pfam" id="PF02378">
    <property type="entry name" value="PTS_EIIC"/>
    <property type="match status" value="1"/>
</dbReference>
<sequence>MMEKVQRFGSAMLAPVLLFAFAGLAVGIGKVATLENIVGPLANEDTMWFKIWDVWLSGAWTVFTQMELLFVLGLPIALAKTANARAVLEAGMVYLTFNYLSGTMLKYWGQDSGGIFQLNYGVDISESAAGTGLKMIAGIKTIDTGIFGAIIISAIVVWVHNRWFDKKLPDFLGIFQGTQYVYAVCFFLMFPVAFLFTLLWPYAQHGIESMQGFFIASGALGVWIYTFLERFLIPTGLHHFIYSPFMFGNAVTPNGIAKDWPTHLSEFAQSDKPLRELFPGGGFALHGNSKVFAPAGIAAAFYTTARPEKRKEVLALVLPVSLTAMLIGITEPLEFTFLFVAPPLFAVHAVLAATMASIMYMFGLSGNMGGGLLDNFIFLNWVPLWQNHWPTYLMQIGVGLCFTVIYFLLFRFLILKFDFKTPGREAEGGETKLYSKAEYKAAKAAEKKGGASAEDGDTDLYAPRAAGFLELLGGADNITTVNNCATRLRVSVADESLVDTSDAAFKDAGALGIVRKGKAFQVIVGMDVPQVRERFETMVNTKA</sequence>
<reference evidence="11 12" key="1">
    <citation type="submission" date="2016-10" db="EMBL/GenBank/DDBJ databases">
        <title>Genome sequence of Rothia aeria strain JCM11412.</title>
        <authorList>
            <person name="Nambu T."/>
        </authorList>
    </citation>
    <scope>NUCLEOTIDE SEQUENCE [LARGE SCALE GENOMIC DNA]</scope>
    <source>
        <strain evidence="11 12">JCM 11412</strain>
    </source>
</reference>
<dbReference type="NCBIfam" id="TIGR02005">
    <property type="entry name" value="PTS-IIBC-alpha"/>
    <property type="match status" value="1"/>
</dbReference>
<dbReference type="SUPFAM" id="SSF55604">
    <property type="entry name" value="Glucose permease domain IIB"/>
    <property type="match status" value="1"/>
</dbReference>
<dbReference type="InterPro" id="IPR050429">
    <property type="entry name" value="PTS_Glucose_EIICBA"/>
</dbReference>
<evidence type="ECO:0000313" key="11">
    <source>
        <dbReference type="EMBL" id="BAV88784.1"/>
    </source>
</evidence>
<dbReference type="EMBL" id="AP017895">
    <property type="protein sequence ID" value="BAV88784.1"/>
    <property type="molecule type" value="Genomic_DNA"/>
</dbReference>
<keyword evidence="6" id="KW-0598">Phosphotransferase system</keyword>
<keyword evidence="7" id="KW-0812">Transmembrane</keyword>
<dbReference type="InterPro" id="IPR001996">
    <property type="entry name" value="PTS_IIB_1"/>
</dbReference>
<evidence type="ECO:0000256" key="10">
    <source>
        <dbReference type="ARBA" id="ARBA00023136"/>
    </source>
</evidence>
<dbReference type="GO" id="GO:0008982">
    <property type="term" value="F:protein-N(PI)-phosphohistidine-sugar phosphotransferase activity"/>
    <property type="evidence" value="ECO:0007669"/>
    <property type="project" value="InterPro"/>
</dbReference>
<dbReference type="GO" id="GO:0016301">
    <property type="term" value="F:kinase activity"/>
    <property type="evidence" value="ECO:0007669"/>
    <property type="project" value="UniProtKB-KW"/>
</dbReference>
<keyword evidence="12" id="KW-1185">Reference proteome</keyword>
<keyword evidence="9" id="KW-1133">Transmembrane helix</keyword>
<dbReference type="NCBIfam" id="TIGR00826">
    <property type="entry name" value="EIIB_glc"/>
    <property type="match status" value="1"/>
</dbReference>
<dbReference type="KEGG" id="raj:RA11412_2485"/>
<dbReference type="AlphaFoldDB" id="A0A2Z5R2M3"/>
<dbReference type="GeneID" id="93862500"/>
<dbReference type="CDD" id="cd00212">
    <property type="entry name" value="PTS_IIB_glc"/>
    <property type="match status" value="1"/>
</dbReference>
<evidence type="ECO:0000256" key="5">
    <source>
        <dbReference type="ARBA" id="ARBA00022679"/>
    </source>
</evidence>
<dbReference type="InterPro" id="IPR010975">
    <property type="entry name" value="PTS_IIBC_a_glc"/>
</dbReference>
<keyword evidence="8" id="KW-0418">Kinase</keyword>
<evidence type="ECO:0000256" key="7">
    <source>
        <dbReference type="ARBA" id="ARBA00022692"/>
    </source>
</evidence>
<dbReference type="GO" id="GO:0005886">
    <property type="term" value="C:plasma membrane"/>
    <property type="evidence" value="ECO:0007669"/>
    <property type="project" value="UniProtKB-SubCell"/>
</dbReference>
<accession>A0A2Z5R2M3</accession>
<evidence type="ECO:0000256" key="4">
    <source>
        <dbReference type="ARBA" id="ARBA00022597"/>
    </source>
</evidence>
<dbReference type="PROSITE" id="PS01035">
    <property type="entry name" value="PTS_EIIB_TYPE_1_CYS"/>
    <property type="match status" value="1"/>
</dbReference>
<protein>
    <submittedName>
        <fullName evidence="11">Maltose and glucose-specific IIC component protein</fullName>
    </submittedName>
</protein>
<proteinExistence type="predicted"/>
<keyword evidence="4" id="KW-0762">Sugar transport</keyword>
<evidence type="ECO:0000256" key="8">
    <source>
        <dbReference type="ARBA" id="ARBA00022777"/>
    </source>
</evidence>
<dbReference type="Proteomes" id="UP000250241">
    <property type="component" value="Chromosome"/>
</dbReference>
<dbReference type="PROSITE" id="PS51098">
    <property type="entry name" value="PTS_EIIB_TYPE_1"/>
    <property type="match status" value="1"/>
</dbReference>
<dbReference type="PANTHER" id="PTHR30009">
    <property type="entry name" value="CYTOCHROME C-TYPE SYNTHESIS PROTEIN AND PTS TRANSMEMBRANE COMPONENT"/>
    <property type="match status" value="1"/>
</dbReference>
<keyword evidence="10" id="KW-0472">Membrane</keyword>
<dbReference type="Gene3D" id="3.30.1360.60">
    <property type="entry name" value="Glucose permease domain IIB"/>
    <property type="match status" value="1"/>
</dbReference>
<dbReference type="InterPro" id="IPR018113">
    <property type="entry name" value="PTrfase_EIIB_Cys"/>
</dbReference>
<evidence type="ECO:0000313" key="12">
    <source>
        <dbReference type="Proteomes" id="UP000250241"/>
    </source>
</evidence>
<dbReference type="GO" id="GO:0009401">
    <property type="term" value="P:phosphoenolpyruvate-dependent sugar phosphotransferase system"/>
    <property type="evidence" value="ECO:0007669"/>
    <property type="project" value="UniProtKB-KW"/>
</dbReference>
<evidence type="ECO:0000256" key="2">
    <source>
        <dbReference type="ARBA" id="ARBA00022448"/>
    </source>
</evidence>
<dbReference type="GO" id="GO:0090563">
    <property type="term" value="F:protein-phosphocysteine-sugar phosphotransferase activity"/>
    <property type="evidence" value="ECO:0007669"/>
    <property type="project" value="TreeGrafter"/>
</dbReference>
<dbReference type="PANTHER" id="PTHR30009:SF12">
    <property type="entry name" value="PHOSPHOTRANSFERASE IIC COMPONENT GLVC"/>
    <property type="match status" value="1"/>
</dbReference>
<keyword evidence="2" id="KW-0813">Transport</keyword>
<evidence type="ECO:0000256" key="1">
    <source>
        <dbReference type="ARBA" id="ARBA00004651"/>
    </source>
</evidence>
<gene>
    <name evidence="11" type="ORF">RA11412_2485</name>
</gene>
<organism evidence="11 12">
    <name type="scientific">Rothia aeria</name>
    <dbReference type="NCBI Taxonomy" id="172042"/>
    <lineage>
        <taxon>Bacteria</taxon>
        <taxon>Bacillati</taxon>
        <taxon>Actinomycetota</taxon>
        <taxon>Actinomycetes</taxon>
        <taxon>Micrococcales</taxon>
        <taxon>Micrococcaceae</taxon>
        <taxon>Rothia</taxon>
    </lineage>
</organism>
<keyword evidence="5" id="KW-0808">Transferase</keyword>
<dbReference type="InterPro" id="IPR003352">
    <property type="entry name" value="PTS_EIIC"/>
</dbReference>
<dbReference type="PROSITE" id="PS51103">
    <property type="entry name" value="PTS_EIIC_TYPE_1"/>
    <property type="match status" value="1"/>
</dbReference>
<evidence type="ECO:0000256" key="3">
    <source>
        <dbReference type="ARBA" id="ARBA00022475"/>
    </source>
</evidence>
<dbReference type="InterPro" id="IPR013013">
    <property type="entry name" value="PTS_EIIC_1"/>
</dbReference>
<evidence type="ECO:0000256" key="6">
    <source>
        <dbReference type="ARBA" id="ARBA00022683"/>
    </source>
</evidence>